<keyword evidence="3" id="KW-1185">Reference proteome</keyword>
<sequence length="142" mass="15705">MVYAVKLGNNFERSDFAMKIKVPFMVIAMLVIIGVVSVWSDDKTAPMSASGLTDEERSAHDGEILAEEVASGSVVSIEVDYSNDAIIVRLRVPSSKQYVAETAKDLEASVKAALKERKGDLTLEKDSYFIYIYGSDKRLINY</sequence>
<reference evidence="2 3" key="1">
    <citation type="submission" date="2020-08" db="EMBL/GenBank/DDBJ databases">
        <title>Genomic Encyclopedia of Type Strains, Phase IV (KMG-IV): sequencing the most valuable type-strain genomes for metagenomic binning, comparative biology and taxonomic classification.</title>
        <authorList>
            <person name="Goeker M."/>
        </authorList>
    </citation>
    <scope>NUCLEOTIDE SEQUENCE [LARGE SCALE GENOMIC DNA]</scope>
    <source>
        <strain evidence="2 3">DSM 105481</strain>
    </source>
</reference>
<organism evidence="2 3">
    <name type="scientific">Peribacillus huizhouensis</name>
    <dbReference type="NCBI Taxonomy" id="1501239"/>
    <lineage>
        <taxon>Bacteria</taxon>
        <taxon>Bacillati</taxon>
        <taxon>Bacillota</taxon>
        <taxon>Bacilli</taxon>
        <taxon>Bacillales</taxon>
        <taxon>Bacillaceae</taxon>
        <taxon>Peribacillus</taxon>
    </lineage>
</organism>
<dbReference type="RefSeq" id="WP_182502955.1">
    <property type="nucleotide sequence ID" value="NZ_JACJHX010000008.1"/>
</dbReference>
<feature type="transmembrane region" description="Helical" evidence="1">
    <location>
        <begin position="20"/>
        <end position="39"/>
    </location>
</feature>
<dbReference type="EMBL" id="JACJHX010000008">
    <property type="protein sequence ID" value="MBA9027500.1"/>
    <property type="molecule type" value="Genomic_DNA"/>
</dbReference>
<keyword evidence="1" id="KW-0472">Membrane</keyword>
<evidence type="ECO:0000313" key="3">
    <source>
        <dbReference type="Proteomes" id="UP000626697"/>
    </source>
</evidence>
<accession>A0ABR6CRB4</accession>
<comment type="caution">
    <text evidence="2">The sequence shown here is derived from an EMBL/GenBank/DDBJ whole genome shotgun (WGS) entry which is preliminary data.</text>
</comment>
<name>A0ABR6CRB4_9BACI</name>
<keyword evidence="1" id="KW-1133">Transmembrane helix</keyword>
<protein>
    <submittedName>
        <fullName evidence="2">Uncharacterized protein</fullName>
    </submittedName>
</protein>
<evidence type="ECO:0000256" key="1">
    <source>
        <dbReference type="SAM" id="Phobius"/>
    </source>
</evidence>
<gene>
    <name evidence="2" type="ORF">HNP81_002790</name>
</gene>
<proteinExistence type="predicted"/>
<dbReference type="Proteomes" id="UP000626697">
    <property type="component" value="Unassembled WGS sequence"/>
</dbReference>
<keyword evidence="1" id="KW-0812">Transmembrane</keyword>
<evidence type="ECO:0000313" key="2">
    <source>
        <dbReference type="EMBL" id="MBA9027500.1"/>
    </source>
</evidence>